<protein>
    <submittedName>
        <fullName evidence="1">Glycosyl transferase family 2 domain protein</fullName>
    </submittedName>
</protein>
<dbReference type="GO" id="GO:0016740">
    <property type="term" value="F:transferase activity"/>
    <property type="evidence" value="ECO:0007669"/>
    <property type="project" value="UniProtKB-KW"/>
</dbReference>
<reference evidence="1 2" key="1">
    <citation type="submission" date="2014-04" db="EMBL/GenBank/DDBJ databases">
        <authorList>
            <person name="Bishop-Lilly K.A."/>
            <person name="Broomall S.M."/>
            <person name="Chain P.S."/>
            <person name="Chertkov O."/>
            <person name="Coyne S.R."/>
            <person name="Daligault H.E."/>
            <person name="Davenport K.W."/>
            <person name="Erkkila T."/>
            <person name="Frey K.G."/>
            <person name="Gibbons H.S."/>
            <person name="Gu W."/>
            <person name="Jaissle J."/>
            <person name="Johnson S.L."/>
            <person name="Koroleva G.I."/>
            <person name="Ladner J.T."/>
            <person name="Lo C.-C."/>
            <person name="Minogue T.D."/>
            <person name="Munk C."/>
            <person name="Palacios G.F."/>
            <person name="Redden C.L."/>
            <person name="Rosenzweig C.N."/>
            <person name="Scholz M.B."/>
            <person name="Teshima H."/>
            <person name="Xu Y."/>
        </authorList>
    </citation>
    <scope>NUCLEOTIDE SEQUENCE [LARGE SCALE GENOMIC DNA]</scope>
    <source>
        <strain evidence="1 2">FAJ</strain>
    </source>
</reference>
<sequence length="50" mass="5988">MINRTEKEIMQNWINDEITLSIFCITYNLEKYIGEALDSMLMQETNFLLI</sequence>
<proteinExistence type="predicted"/>
<dbReference type="Proteomes" id="UP000029117">
    <property type="component" value="Unassembled WGS sequence"/>
</dbReference>
<comment type="caution">
    <text evidence="1">The sequence shown here is derived from an EMBL/GenBank/DDBJ whole genome shotgun (WGS) entry which is preliminary data.</text>
</comment>
<name>A0AAW3DBC4_9GAMM</name>
<evidence type="ECO:0000313" key="1">
    <source>
        <dbReference type="EMBL" id="KFJ42815.1"/>
    </source>
</evidence>
<dbReference type="AlphaFoldDB" id="A0AAW3DBC4"/>
<keyword evidence="1" id="KW-0808">Transferase</keyword>
<evidence type="ECO:0000313" key="2">
    <source>
        <dbReference type="Proteomes" id="UP000029117"/>
    </source>
</evidence>
<organism evidence="1 2">
    <name type="scientific">Francisella philomiragia</name>
    <dbReference type="NCBI Taxonomy" id="28110"/>
    <lineage>
        <taxon>Bacteria</taxon>
        <taxon>Pseudomonadati</taxon>
        <taxon>Pseudomonadota</taxon>
        <taxon>Gammaproteobacteria</taxon>
        <taxon>Thiotrichales</taxon>
        <taxon>Francisellaceae</taxon>
        <taxon>Francisella</taxon>
    </lineage>
</organism>
<dbReference type="EMBL" id="JOUE01000006">
    <property type="protein sequence ID" value="KFJ42815.1"/>
    <property type="molecule type" value="Genomic_DNA"/>
</dbReference>
<dbReference type="InterPro" id="IPR029044">
    <property type="entry name" value="Nucleotide-diphossugar_trans"/>
</dbReference>
<dbReference type="Gene3D" id="3.90.550.10">
    <property type="entry name" value="Spore Coat Polysaccharide Biosynthesis Protein SpsA, Chain A"/>
    <property type="match status" value="1"/>
</dbReference>
<dbReference type="RefSeq" id="WP_155269606.1">
    <property type="nucleotide sequence ID" value="NZ_JACTRV010000010.1"/>
</dbReference>
<accession>A0AAW3DBC4</accession>
<gene>
    <name evidence="1" type="ORF">DR78_473</name>
</gene>